<feature type="transmembrane region" description="Helical" evidence="1">
    <location>
        <begin position="9"/>
        <end position="29"/>
    </location>
</feature>
<dbReference type="EMBL" id="FOXF01000020">
    <property type="protein sequence ID" value="SFP39423.1"/>
    <property type="molecule type" value="Genomic_DNA"/>
</dbReference>
<organism evidence="2 3">
    <name type="scientific">Ruminobacter amylophilus</name>
    <dbReference type="NCBI Taxonomy" id="867"/>
    <lineage>
        <taxon>Bacteria</taxon>
        <taxon>Pseudomonadati</taxon>
        <taxon>Pseudomonadota</taxon>
        <taxon>Gammaproteobacteria</taxon>
        <taxon>Aeromonadales</taxon>
        <taxon>Succinivibrionaceae</taxon>
        <taxon>Ruminobacter</taxon>
    </lineage>
</organism>
<keyword evidence="1" id="KW-0812">Transmembrane</keyword>
<feature type="transmembrane region" description="Helical" evidence="1">
    <location>
        <begin position="128"/>
        <end position="146"/>
    </location>
</feature>
<evidence type="ECO:0000313" key="3">
    <source>
        <dbReference type="Proteomes" id="UP000243745"/>
    </source>
</evidence>
<accession>A0A662ZHC0</accession>
<evidence type="ECO:0000313" key="2">
    <source>
        <dbReference type="EMBL" id="SFP39423.1"/>
    </source>
</evidence>
<sequence length="361" mass="42249">MKISKKQKIYYIVILCILIILPVTYAVIYPFSDRSILYIAQIPCIVIYICGPWLLDKDDRDIISEANRKVEALKTVLQKNNYFTRKIWEQKYSEYQKKHPLEKHQLRAASIMSDLSWQYMKKIIRKSFLVPVLTIPAGFVLWLGYIADYVNPVRSAKEETYGILLTIAAENLLFVMLIYLFSRLVFNRWIQDLPDAHIIKNSYADGYAFTNSYFSLVIGSTYIHGFDGEDFFSVPKKDIKKVKCRIQRINENDKIHFSQRTFMNLTKAVQILTFFSKSSVHHHRSYRKSYRDTYVFSIKLLTDVRSIHVALDQFQIKMVMDHFFPDVSDCLNVEYGYKEMFYGILPPSGGSSGPVLSEDKY</sequence>
<keyword evidence="1" id="KW-0472">Membrane</keyword>
<evidence type="ECO:0000256" key="1">
    <source>
        <dbReference type="SAM" id="Phobius"/>
    </source>
</evidence>
<reference evidence="2 3" key="1">
    <citation type="submission" date="2016-10" db="EMBL/GenBank/DDBJ databases">
        <authorList>
            <person name="Varghese N."/>
            <person name="Submissions S."/>
        </authorList>
    </citation>
    <scope>NUCLEOTIDE SEQUENCE [LARGE SCALE GENOMIC DNA]</scope>
    <source>
        <strain evidence="2 3">DSM 1361</strain>
    </source>
</reference>
<protein>
    <submittedName>
        <fullName evidence="2">Uncharacterized protein</fullName>
    </submittedName>
</protein>
<proteinExistence type="predicted"/>
<gene>
    <name evidence="2" type="ORF">SAMN02910344_01272</name>
</gene>
<dbReference type="Proteomes" id="UP000243745">
    <property type="component" value="Unassembled WGS sequence"/>
</dbReference>
<keyword evidence="1" id="KW-1133">Transmembrane helix</keyword>
<keyword evidence="3" id="KW-1185">Reference proteome</keyword>
<feature type="transmembrane region" description="Helical" evidence="1">
    <location>
        <begin position="35"/>
        <end position="55"/>
    </location>
</feature>
<dbReference type="AlphaFoldDB" id="A0A662ZHC0"/>
<name>A0A662ZHC0_9GAMM</name>
<dbReference type="RefSeq" id="WP_093142052.1">
    <property type="nucleotide sequence ID" value="NZ_FOXF01000020.1"/>
</dbReference>
<feature type="transmembrane region" description="Helical" evidence="1">
    <location>
        <begin position="161"/>
        <end position="181"/>
    </location>
</feature>